<evidence type="ECO:0000313" key="1">
    <source>
        <dbReference type="EnsemblMetazoa" id="CJA39241.1"/>
    </source>
</evidence>
<dbReference type="AlphaFoldDB" id="A0A8R1EP82"/>
<keyword evidence="2" id="KW-1185">Reference proteome</keyword>
<organism evidence="1 2">
    <name type="scientific">Caenorhabditis japonica</name>
    <dbReference type="NCBI Taxonomy" id="281687"/>
    <lineage>
        <taxon>Eukaryota</taxon>
        <taxon>Metazoa</taxon>
        <taxon>Ecdysozoa</taxon>
        <taxon>Nematoda</taxon>
        <taxon>Chromadorea</taxon>
        <taxon>Rhabditida</taxon>
        <taxon>Rhabditina</taxon>
        <taxon>Rhabditomorpha</taxon>
        <taxon>Rhabditoidea</taxon>
        <taxon>Rhabditidae</taxon>
        <taxon>Peloderinae</taxon>
        <taxon>Caenorhabditis</taxon>
    </lineage>
</organism>
<dbReference type="EnsemblMetazoa" id="CJA39241.1">
    <property type="protein sequence ID" value="CJA39241.1"/>
    <property type="gene ID" value="WBGene00215088"/>
</dbReference>
<name>A0A8R1EP82_CAEJA</name>
<dbReference type="Proteomes" id="UP000005237">
    <property type="component" value="Unassembled WGS sequence"/>
</dbReference>
<sequence>MSNNSAHGCIDLDISPPFDYFTEDETQKLPKSSSNRSLTLLPSVTAISQAPSSTSLAQKPVNNPISIRRGSRCVFDLAKKFEERLRKKEAQKTLNEEKAASSPLEILFPPLPQIQTVRKEDLKSLKSTSEQQQVVQISKLDYTPTKKERVVVKQEVEVTLD</sequence>
<accession>A0A8R1EP82</accession>
<reference evidence="1" key="2">
    <citation type="submission" date="2022-06" db="UniProtKB">
        <authorList>
            <consortium name="EnsemblMetazoa"/>
        </authorList>
    </citation>
    <scope>IDENTIFICATION</scope>
    <source>
        <strain evidence="1">DF5081</strain>
    </source>
</reference>
<protein>
    <submittedName>
        <fullName evidence="1">Uncharacterized protein</fullName>
    </submittedName>
</protein>
<reference evidence="2" key="1">
    <citation type="submission" date="2010-08" db="EMBL/GenBank/DDBJ databases">
        <authorList>
            <consortium name="Caenorhabditis japonica Sequencing Consortium"/>
            <person name="Wilson R.K."/>
        </authorList>
    </citation>
    <scope>NUCLEOTIDE SEQUENCE [LARGE SCALE GENOMIC DNA]</scope>
    <source>
        <strain evidence="2">DF5081</strain>
    </source>
</reference>
<evidence type="ECO:0000313" key="2">
    <source>
        <dbReference type="Proteomes" id="UP000005237"/>
    </source>
</evidence>
<proteinExistence type="predicted"/>